<accession>A0A5S6QSW5</accession>
<sequence length="138" mass="15738">MPGLEGDFGKRSIAFSKGYRKFEFAAGYIVGQIGRYNNIVGQIGSLTPWFEGYKVNLCTAVKFIYAWSHGYTTIRFCYDQLDMCKKSAEHWNESMRGVAAEVLMRQPLVIGGPGLTVEVDETVYSKRKYQRGRLYPQQ</sequence>
<evidence type="ECO:0000313" key="1">
    <source>
        <dbReference type="Proteomes" id="UP000046395"/>
    </source>
</evidence>
<dbReference type="Proteomes" id="UP000046395">
    <property type="component" value="Unassembled WGS sequence"/>
</dbReference>
<dbReference type="WBParaSite" id="TMUE_2000010234.1">
    <property type="protein sequence ID" value="TMUE_2000010234.1"/>
    <property type="gene ID" value="WBGene00286820"/>
</dbReference>
<reference evidence="2" key="1">
    <citation type="submission" date="2019-12" db="UniProtKB">
        <authorList>
            <consortium name="WormBaseParasite"/>
        </authorList>
    </citation>
    <scope>IDENTIFICATION</scope>
</reference>
<protein>
    <submittedName>
        <fullName evidence="2">DDE Tnp4 domain-containing protein</fullName>
    </submittedName>
</protein>
<evidence type="ECO:0000313" key="2">
    <source>
        <dbReference type="WBParaSite" id="TMUE_2000010234.1"/>
    </source>
</evidence>
<name>A0A5S6QSW5_TRIMR</name>
<proteinExistence type="predicted"/>
<dbReference type="AlphaFoldDB" id="A0A5S6QSW5"/>
<organism evidence="1 2">
    <name type="scientific">Trichuris muris</name>
    <name type="common">Mouse whipworm</name>
    <dbReference type="NCBI Taxonomy" id="70415"/>
    <lineage>
        <taxon>Eukaryota</taxon>
        <taxon>Metazoa</taxon>
        <taxon>Ecdysozoa</taxon>
        <taxon>Nematoda</taxon>
        <taxon>Enoplea</taxon>
        <taxon>Dorylaimia</taxon>
        <taxon>Trichinellida</taxon>
        <taxon>Trichuridae</taxon>
        <taxon>Trichuris</taxon>
    </lineage>
</organism>
<keyword evidence="1" id="KW-1185">Reference proteome</keyword>